<evidence type="ECO:0000259" key="1">
    <source>
        <dbReference type="Pfam" id="PF08241"/>
    </source>
</evidence>
<keyword evidence="2" id="KW-0808">Transferase</keyword>
<dbReference type="GO" id="GO:0008757">
    <property type="term" value="F:S-adenosylmethionine-dependent methyltransferase activity"/>
    <property type="evidence" value="ECO:0007669"/>
    <property type="project" value="InterPro"/>
</dbReference>
<name>A0A6I6FCK4_9CLOT</name>
<evidence type="ECO:0000313" key="2">
    <source>
        <dbReference type="EMBL" id="QGU95555.1"/>
    </source>
</evidence>
<dbReference type="PANTHER" id="PTHR43861">
    <property type="entry name" value="TRANS-ACONITATE 2-METHYLTRANSFERASE-RELATED"/>
    <property type="match status" value="1"/>
</dbReference>
<organism evidence="2 3">
    <name type="scientific">Clostridium bovifaecis</name>
    <dbReference type="NCBI Taxonomy" id="2184719"/>
    <lineage>
        <taxon>Bacteria</taxon>
        <taxon>Bacillati</taxon>
        <taxon>Bacillota</taxon>
        <taxon>Clostridia</taxon>
        <taxon>Eubacteriales</taxon>
        <taxon>Clostridiaceae</taxon>
        <taxon>Clostridium</taxon>
    </lineage>
</organism>
<keyword evidence="2" id="KW-0489">Methyltransferase</keyword>
<dbReference type="Proteomes" id="UP000422764">
    <property type="component" value="Chromosome"/>
</dbReference>
<gene>
    <name evidence="2" type="ORF">GOM49_11050</name>
</gene>
<dbReference type="CDD" id="cd02440">
    <property type="entry name" value="AdoMet_MTases"/>
    <property type="match status" value="1"/>
</dbReference>
<dbReference type="AlphaFoldDB" id="A0A6I6FCK4"/>
<dbReference type="SUPFAM" id="SSF53335">
    <property type="entry name" value="S-adenosyl-L-methionine-dependent methyltransferases"/>
    <property type="match status" value="1"/>
</dbReference>
<feature type="domain" description="Methyltransferase type 11" evidence="1">
    <location>
        <begin position="43"/>
        <end position="133"/>
    </location>
</feature>
<dbReference type="InterPro" id="IPR029063">
    <property type="entry name" value="SAM-dependent_MTases_sf"/>
</dbReference>
<keyword evidence="3" id="KW-1185">Reference proteome</keyword>
<sequence length="209" mass="24050">MLEFWESSFIEKQMMWGFEPSDSAILTKDFFLENKVKDILIPGIGYGRNAKIFYDNGINVTGIEISKTAIDLARQNGLDIKIYHGSVAGMPFDNKSYDGIFCYALIHLLNSRERKKLIKDCYNQLNPNGYMIFTAISKKAPMFGRGPQLSKDRFEIMKGVKMFFYDSDSVKREFEKYGLVEFSEIDEPAKNIGNKPPLKFIIIKCKKEC</sequence>
<accession>A0A6I6FCK4</accession>
<dbReference type="InterPro" id="IPR013216">
    <property type="entry name" value="Methyltransf_11"/>
</dbReference>
<dbReference type="Pfam" id="PF08241">
    <property type="entry name" value="Methyltransf_11"/>
    <property type="match status" value="1"/>
</dbReference>
<dbReference type="EMBL" id="CP046522">
    <property type="protein sequence ID" value="QGU95555.1"/>
    <property type="molecule type" value="Genomic_DNA"/>
</dbReference>
<proteinExistence type="predicted"/>
<dbReference type="GO" id="GO:0032259">
    <property type="term" value="P:methylation"/>
    <property type="evidence" value="ECO:0007669"/>
    <property type="project" value="UniProtKB-KW"/>
</dbReference>
<evidence type="ECO:0000313" key="3">
    <source>
        <dbReference type="Proteomes" id="UP000422764"/>
    </source>
</evidence>
<reference evidence="2 3" key="1">
    <citation type="submission" date="2019-12" db="EMBL/GenBank/DDBJ databases">
        <title>Genome sequenceing of Clostridium bovifaecis.</title>
        <authorList>
            <person name="Yao Y."/>
        </authorList>
    </citation>
    <scope>NUCLEOTIDE SEQUENCE [LARGE SCALE GENOMIC DNA]</scope>
    <source>
        <strain evidence="2 3">BXX</strain>
    </source>
</reference>
<dbReference type="Gene3D" id="3.40.50.150">
    <property type="entry name" value="Vaccinia Virus protein VP39"/>
    <property type="match status" value="1"/>
</dbReference>
<protein>
    <submittedName>
        <fullName evidence="2">Methyltransferase domain-containing protein</fullName>
    </submittedName>
</protein>